<feature type="coiled-coil region" evidence="1">
    <location>
        <begin position="559"/>
        <end position="586"/>
    </location>
</feature>
<dbReference type="InterPro" id="IPR016024">
    <property type="entry name" value="ARM-type_fold"/>
</dbReference>
<dbReference type="EMBL" id="JAODUO010000624">
    <property type="protein sequence ID" value="KAK2177004.1"/>
    <property type="molecule type" value="Genomic_DNA"/>
</dbReference>
<dbReference type="InterPro" id="IPR028889">
    <property type="entry name" value="USP"/>
</dbReference>
<evidence type="ECO:0000259" key="3">
    <source>
        <dbReference type="PROSITE" id="PS50235"/>
    </source>
</evidence>
<dbReference type="FunFam" id="3.90.70.10:FF:000022">
    <property type="entry name" value="Ubiquitin carboxyl-terminal hydrolase 24"/>
    <property type="match status" value="1"/>
</dbReference>
<name>A0AAD9KSS8_RIDPI</name>
<dbReference type="SUPFAM" id="SSF54001">
    <property type="entry name" value="Cysteine proteinases"/>
    <property type="match status" value="1"/>
</dbReference>
<dbReference type="InterPro" id="IPR018200">
    <property type="entry name" value="USP_CS"/>
</dbReference>
<dbReference type="CDD" id="cd02659">
    <property type="entry name" value="peptidase_C19C"/>
    <property type="match status" value="1"/>
</dbReference>
<dbReference type="GO" id="GO:0016579">
    <property type="term" value="P:protein deubiquitination"/>
    <property type="evidence" value="ECO:0007669"/>
    <property type="project" value="InterPro"/>
</dbReference>
<reference evidence="4" key="1">
    <citation type="journal article" date="2023" name="Mol. Biol. Evol.">
        <title>Third-Generation Sequencing Reveals the Adaptive Role of the Epigenome in Three Deep-Sea Polychaetes.</title>
        <authorList>
            <person name="Perez M."/>
            <person name="Aroh O."/>
            <person name="Sun Y."/>
            <person name="Lan Y."/>
            <person name="Juniper S.K."/>
            <person name="Young C.R."/>
            <person name="Angers B."/>
            <person name="Qian P.Y."/>
        </authorList>
    </citation>
    <scope>NUCLEOTIDE SEQUENCE</scope>
    <source>
        <strain evidence="4">R07B-5</strain>
    </source>
</reference>
<dbReference type="InterPro" id="IPR038765">
    <property type="entry name" value="Papain-like_cys_pep_sf"/>
</dbReference>
<feature type="compositionally biased region" description="Low complexity" evidence="2">
    <location>
        <begin position="160"/>
        <end position="178"/>
    </location>
</feature>
<gene>
    <name evidence="4" type="ORF">NP493_624g01033</name>
</gene>
<dbReference type="PROSITE" id="PS00973">
    <property type="entry name" value="USP_2"/>
    <property type="match status" value="1"/>
</dbReference>
<keyword evidence="5" id="KW-1185">Reference proteome</keyword>
<protein>
    <recommendedName>
        <fullName evidence="3">USP domain-containing protein</fullName>
    </recommendedName>
</protein>
<organism evidence="4 5">
    <name type="scientific">Ridgeia piscesae</name>
    <name type="common">Tubeworm</name>
    <dbReference type="NCBI Taxonomy" id="27915"/>
    <lineage>
        <taxon>Eukaryota</taxon>
        <taxon>Metazoa</taxon>
        <taxon>Spiralia</taxon>
        <taxon>Lophotrochozoa</taxon>
        <taxon>Annelida</taxon>
        <taxon>Polychaeta</taxon>
        <taxon>Sedentaria</taxon>
        <taxon>Canalipalpata</taxon>
        <taxon>Sabellida</taxon>
        <taxon>Siboglinidae</taxon>
        <taxon>Ridgeia</taxon>
    </lineage>
</organism>
<dbReference type="InterPro" id="IPR001394">
    <property type="entry name" value="Peptidase_C19_UCH"/>
</dbReference>
<dbReference type="Proteomes" id="UP001209878">
    <property type="component" value="Unassembled WGS sequence"/>
</dbReference>
<feature type="domain" description="USP" evidence="3">
    <location>
        <begin position="481"/>
        <end position="837"/>
    </location>
</feature>
<dbReference type="GO" id="GO:0005829">
    <property type="term" value="C:cytosol"/>
    <property type="evidence" value="ECO:0007669"/>
    <property type="project" value="TreeGrafter"/>
</dbReference>
<dbReference type="PROSITE" id="PS00972">
    <property type="entry name" value="USP_1"/>
    <property type="match status" value="1"/>
</dbReference>
<dbReference type="Pfam" id="PF00443">
    <property type="entry name" value="UCH"/>
    <property type="match status" value="1"/>
</dbReference>
<sequence>MPSVYDSASQHSSCMFCDDFVSADGVSLVVNVLQRDSIPPDVNYSTRQGCYTIALQLLRLLLCGQDITGQIRLTIDQRRASTGSVGAAVGSGSRPPSVEVDPATAGRAIQMMRVADFTDMIACFMRVSWAAAAGKLNLASATPPMRDCNSMTGSWQSNCSTRSRQSSTGSTASSGSETENQSLHAGVCVRQSKVSAKDANIAKEALELLVTCLQLRSHMLSCFYTLPFVADFIIEVLVGSPHSEIRDVALKQFYCLSQTVLTPGESAGHQQNPHHFVLQILLKARLPFWVCSSNTRGASYRLLKQCTQYFKLRCRLLKHLTADDQRHLQLNVVSMLSDEIDWLRNFVTSQNEHVHETDNLLLAGHLTLLNTLLTCDGIDKTLSGEQLVHDLLHDFIFPASKLIMDDSGKDVEKSLVSPKCSTSDCRIAAYDLLLELADGCLENLTAICRELVSMHHQVHPESAKQWEHMPPVTGRSAADFVGLKNGGATCYMNSVLQQLYMTPGVVESVLAVNDEQIEEDSVFCQVQQVFGHLLESQLQFYEPEVFWKVFRLWGQTVNIRDQQDALDFYQAIIDQMDEQLKKIGKELIFKKKFQGVFSDQKICKDCLHRYEREEIFFALNVTVKNATLQDSLDQFVKGELLEGDNAYFCEKCGQKRTAIKRMCIKTLPPHLCIQLKRFDYDWEANRALKFDDHFKFPWVLDMEPYTAEGMARREDESKTKTDTSDSVDNGLVINTCSVSTQIYYELAGVVVHSGQANAGHYYSFIKDRRGSYVSNPNKGKWYKFNDTVVESFEMTDATIEAECFGGRYEVKVYDQSSSFPEERLRYWNAYLLFYEKVEEERGPLSAKKSKVVMWRNPHEKPSMKRNSDSLVELTELVHKGEKRGLFPDRMPAHIQQVVRDKNLRFMKNRDVYDPNYFTFVRKLVSRNMACATEPAYEAMCCESLQLAIKFLLNTYFHTSSRLRDEMEEWQACVSGLVTRCKAACLWLVDFLSSEEGAANFKPLLLECPSKDIRTAFANILEKTISCFFMHGGVATHKNFSGLVENLLRLLAKDVSDNYHNCSQYFHVLNSYVQLGTKACSHMNGRKGFQRLVDFLLGPGPVSSSTDQSVTRKWSSLQAREFGCLHNTLAVLILNCDVSPFRTDNKENFSVRLPQTVTPQIYLKMSAQMQTFVFGTESKRYIREVVLALREVTSGLDNVQDMLLCCSFCNSDFTMAVLKNLMYQYVSAPSNELKGVFSALMELLLLEDVLQLKRLKCVIDGHVDTDDMHYEGLLAVIRSNHVNDSRRSYQSVKFLVTLANKCPVAKDYLLQSSTKWQWAVNWLKTKMSDDWALQPSSTASNEDSNSKSFQRTMSAQDTLDEANALLKELETHSDAEAMDTLSGGDTDHNDDMWTDSPKVEPSKDALDEVDK</sequence>
<evidence type="ECO:0000256" key="1">
    <source>
        <dbReference type="SAM" id="Coils"/>
    </source>
</evidence>
<evidence type="ECO:0000313" key="4">
    <source>
        <dbReference type="EMBL" id="KAK2177004.1"/>
    </source>
</evidence>
<dbReference type="PANTHER" id="PTHR24006:SF943">
    <property type="entry name" value="UBIQUITIN CARBOXYL-TERMINAL HYDROLASE PUF"/>
    <property type="match status" value="1"/>
</dbReference>
<dbReference type="Gene3D" id="3.90.70.10">
    <property type="entry name" value="Cysteine proteinases"/>
    <property type="match status" value="1"/>
</dbReference>
<dbReference type="PANTHER" id="PTHR24006">
    <property type="entry name" value="UBIQUITIN CARBOXYL-TERMINAL HYDROLASE"/>
    <property type="match status" value="1"/>
</dbReference>
<feature type="compositionally biased region" description="Basic and acidic residues" evidence="2">
    <location>
        <begin position="1384"/>
        <end position="1410"/>
    </location>
</feature>
<feature type="region of interest" description="Disordered" evidence="2">
    <location>
        <begin position="1366"/>
        <end position="1410"/>
    </location>
</feature>
<evidence type="ECO:0000313" key="5">
    <source>
        <dbReference type="Proteomes" id="UP001209878"/>
    </source>
</evidence>
<dbReference type="SUPFAM" id="SSF48371">
    <property type="entry name" value="ARM repeat"/>
    <property type="match status" value="1"/>
</dbReference>
<proteinExistence type="predicted"/>
<feature type="region of interest" description="Disordered" evidence="2">
    <location>
        <begin position="152"/>
        <end position="178"/>
    </location>
</feature>
<dbReference type="InterPro" id="IPR021905">
    <property type="entry name" value="DUF3517"/>
</dbReference>
<dbReference type="GO" id="GO:0004843">
    <property type="term" value="F:cysteine-type deubiquitinase activity"/>
    <property type="evidence" value="ECO:0007669"/>
    <property type="project" value="InterPro"/>
</dbReference>
<dbReference type="InterPro" id="IPR050164">
    <property type="entry name" value="Peptidase_C19"/>
</dbReference>
<evidence type="ECO:0000256" key="2">
    <source>
        <dbReference type="SAM" id="MobiDB-lite"/>
    </source>
</evidence>
<accession>A0AAD9KSS8</accession>
<keyword evidence="1" id="KW-0175">Coiled coil</keyword>
<dbReference type="GO" id="GO:0005634">
    <property type="term" value="C:nucleus"/>
    <property type="evidence" value="ECO:0007669"/>
    <property type="project" value="TreeGrafter"/>
</dbReference>
<comment type="caution">
    <text evidence="4">The sequence shown here is derived from an EMBL/GenBank/DDBJ whole genome shotgun (WGS) entry which is preliminary data.</text>
</comment>
<dbReference type="Pfam" id="PF12030">
    <property type="entry name" value="DUF3517"/>
    <property type="match status" value="1"/>
</dbReference>
<dbReference type="PROSITE" id="PS50235">
    <property type="entry name" value="USP_3"/>
    <property type="match status" value="1"/>
</dbReference>